<keyword evidence="1" id="KW-1133">Transmembrane helix</keyword>
<dbReference type="EnsemblMetazoa" id="G30319.1">
    <property type="protein sequence ID" value="G30319.1:cds"/>
    <property type="gene ID" value="G30319"/>
</dbReference>
<dbReference type="AlphaFoldDB" id="A0A8W8LZJ7"/>
<accession>A0A8W8LZJ7</accession>
<keyword evidence="3" id="KW-1185">Reference proteome</keyword>
<proteinExistence type="predicted"/>
<evidence type="ECO:0000313" key="2">
    <source>
        <dbReference type="EnsemblMetazoa" id="G30319.1:cds"/>
    </source>
</evidence>
<keyword evidence="1" id="KW-0812">Transmembrane</keyword>
<evidence type="ECO:0000256" key="1">
    <source>
        <dbReference type="SAM" id="Phobius"/>
    </source>
</evidence>
<protein>
    <submittedName>
        <fullName evidence="2">Uncharacterized protein</fullName>
    </submittedName>
</protein>
<evidence type="ECO:0000313" key="3">
    <source>
        <dbReference type="Proteomes" id="UP000005408"/>
    </source>
</evidence>
<keyword evidence="1" id="KW-0472">Membrane</keyword>
<sequence length="218" mass="24694">MLSHRIGFKRIQEAAGSYRMNVKLLLASLIVMKIHISQGADYPTNNNCLSDALELYDRFNIIVCQNTTASKDPSQWLRSVCKESCEIRKNSMQCAADNSIIIRLNISDGLSNCSNIQSIENEGTRESSSLPNLDLTGTCTQESSPNASWYLVLAAFLGEVVGILVTLAVWLIKMKWIVRSKLWYVLCISLYMDLIQYQSGFKDYCAFNLYKFKFLTIQ</sequence>
<dbReference type="Proteomes" id="UP000005408">
    <property type="component" value="Unassembled WGS sequence"/>
</dbReference>
<name>A0A8W8LZJ7_MAGGI</name>
<reference evidence="2" key="1">
    <citation type="submission" date="2022-08" db="UniProtKB">
        <authorList>
            <consortium name="EnsemblMetazoa"/>
        </authorList>
    </citation>
    <scope>IDENTIFICATION</scope>
    <source>
        <strain evidence="2">05x7-T-G4-1.051#20</strain>
    </source>
</reference>
<organism evidence="2 3">
    <name type="scientific">Magallana gigas</name>
    <name type="common">Pacific oyster</name>
    <name type="synonym">Crassostrea gigas</name>
    <dbReference type="NCBI Taxonomy" id="29159"/>
    <lineage>
        <taxon>Eukaryota</taxon>
        <taxon>Metazoa</taxon>
        <taxon>Spiralia</taxon>
        <taxon>Lophotrochozoa</taxon>
        <taxon>Mollusca</taxon>
        <taxon>Bivalvia</taxon>
        <taxon>Autobranchia</taxon>
        <taxon>Pteriomorphia</taxon>
        <taxon>Ostreida</taxon>
        <taxon>Ostreoidea</taxon>
        <taxon>Ostreidae</taxon>
        <taxon>Magallana</taxon>
    </lineage>
</organism>
<feature type="transmembrane region" description="Helical" evidence="1">
    <location>
        <begin position="149"/>
        <end position="172"/>
    </location>
</feature>